<reference evidence="4 5" key="1">
    <citation type="journal article" date="2019" name="Int. J. Syst. Evol. Microbiol.">
        <title>The Global Catalogue of Microorganisms (GCM) 10K type strain sequencing project: providing services to taxonomists for standard genome sequencing and annotation.</title>
        <authorList>
            <consortium name="The Broad Institute Genomics Platform"/>
            <consortium name="The Broad Institute Genome Sequencing Center for Infectious Disease"/>
            <person name="Wu L."/>
            <person name="Ma J."/>
        </authorList>
    </citation>
    <scope>NUCLEOTIDE SEQUENCE [LARGE SCALE GENOMIC DNA]</scope>
    <source>
        <strain evidence="4 5">JCM 10977</strain>
    </source>
</reference>
<dbReference type="PROSITE" id="PS50043">
    <property type="entry name" value="HTH_LUXR_2"/>
    <property type="match status" value="1"/>
</dbReference>
<dbReference type="SUPFAM" id="SSF48452">
    <property type="entry name" value="TPR-like"/>
    <property type="match status" value="1"/>
</dbReference>
<gene>
    <name evidence="4" type="ORF">GCM10009554_54470</name>
</gene>
<dbReference type="SUPFAM" id="SSF52540">
    <property type="entry name" value="P-loop containing nucleoside triphosphate hydrolases"/>
    <property type="match status" value="1"/>
</dbReference>
<keyword evidence="2" id="KW-0067">ATP-binding</keyword>
<dbReference type="PANTHER" id="PTHR16305">
    <property type="entry name" value="TESTICULAR SOLUBLE ADENYLYL CYCLASE"/>
    <property type="match status" value="1"/>
</dbReference>
<dbReference type="InterPro" id="IPR011990">
    <property type="entry name" value="TPR-like_helical_dom_sf"/>
</dbReference>
<dbReference type="Gene3D" id="1.10.10.10">
    <property type="entry name" value="Winged helix-like DNA-binding domain superfamily/Winged helix DNA-binding domain"/>
    <property type="match status" value="1"/>
</dbReference>
<dbReference type="InterPro" id="IPR036388">
    <property type="entry name" value="WH-like_DNA-bd_sf"/>
</dbReference>
<dbReference type="InterPro" id="IPR027417">
    <property type="entry name" value="P-loop_NTPase"/>
</dbReference>
<dbReference type="Proteomes" id="UP001500542">
    <property type="component" value="Unassembled WGS sequence"/>
</dbReference>
<evidence type="ECO:0000256" key="1">
    <source>
        <dbReference type="ARBA" id="ARBA00022741"/>
    </source>
</evidence>
<dbReference type="EMBL" id="BAAAHK010000013">
    <property type="protein sequence ID" value="GAA0952028.1"/>
    <property type="molecule type" value="Genomic_DNA"/>
</dbReference>
<dbReference type="InterPro" id="IPR000792">
    <property type="entry name" value="Tscrpt_reg_LuxR_C"/>
</dbReference>
<name>A0ABN1R549_9ACTN</name>
<evidence type="ECO:0000313" key="5">
    <source>
        <dbReference type="Proteomes" id="UP001500542"/>
    </source>
</evidence>
<evidence type="ECO:0000259" key="3">
    <source>
        <dbReference type="PROSITE" id="PS50043"/>
    </source>
</evidence>
<organism evidence="4 5">
    <name type="scientific">Kribbella koreensis</name>
    <dbReference type="NCBI Taxonomy" id="57909"/>
    <lineage>
        <taxon>Bacteria</taxon>
        <taxon>Bacillati</taxon>
        <taxon>Actinomycetota</taxon>
        <taxon>Actinomycetes</taxon>
        <taxon>Propionibacteriales</taxon>
        <taxon>Kribbellaceae</taxon>
        <taxon>Kribbella</taxon>
    </lineage>
</organism>
<dbReference type="Pfam" id="PF13191">
    <property type="entry name" value="AAA_16"/>
    <property type="match status" value="1"/>
</dbReference>
<dbReference type="CDD" id="cd06170">
    <property type="entry name" value="LuxR_C_like"/>
    <property type="match status" value="1"/>
</dbReference>
<dbReference type="Gene3D" id="1.25.40.10">
    <property type="entry name" value="Tetratricopeptide repeat domain"/>
    <property type="match status" value="1"/>
</dbReference>
<sequence>MDDVPWNSTPLVGRSSELSALLSAVDEAKTRRAGAILLSGDAGVGKTRMLDEVANGAHERGFGVLVGHCTDFGDAGLPYLPFTEIFGRLADERPQVVESVLTNFPAIGRLLPTHRLIGAQTVPQDGQLDRAALFDAVLGAFTALSTSEPLVVIIEDAHWADDSSRDLIGFLITRLTSQRLALVVSYRSDDLHRRHPLRRPIAEWSRNPRVRRVSLLPLDAADSRTLLTALLTEPLPELEELRILERAGGNAFFTEELVAAASMGDADAVPPDLADLLLVRLDPLSDDARQVARVIAVAGRRVPHTLLTAVAGLPDRELDAALRELIDAHIIEHPGNASYYFRHALLAEAVYDDLLPGERVRQHAAYAKALKDQTVAGTAAELAGHATRSHDLATAFEARVRAGQEAISVAAPQEALKHYEMALELLPNAAPDASIDKTWLIVETATAAALSAQHLRALKLLRKALAEMPADAPRLQRAELLMPLAEIALTIDNDQEAHEAISQALRLTSDEPATVFKAQVASMYARVSDALGRPMEAERWAHEALQIAREVGQESAASDAGITLAQLRRRAGDPVAAAKQLEEAAVRAQLAGDSAAEVRSRFLLGSNHYEMGDLVSARTAFQLATGRAGELGRQWAVYGFDARRMLALTQFVLGEWDEAAETTRTDSMTPAVADAALRAVGIGVRGGRGDTSVAEELERMRNMWSLDVLSPLIGLQPAVDAYLALNRVAEAEKLIADVSALCADIFQTEWFTARVRFSTIGLQLLSHRVVHEPTAAAELVARGAELVSDGRTTAEKGMPPGRVLGAEGIAWLARLEAEWERLRWLADIDPPTPAEHVAAWLRAVDAFGYGDVHQQAWSRLHFSAALRAAGRVADANEQVALATETARRLGAKPLLDELGGAEGGGAGAGPAALTARETEVLALLAEGRTNRQLARELYISEKTVSVHVSNILAKLGVRSRTEAAAVARRDGLLE</sequence>
<accession>A0ABN1R549</accession>
<keyword evidence="1" id="KW-0547">Nucleotide-binding</keyword>
<dbReference type="RefSeq" id="WP_343976017.1">
    <property type="nucleotide sequence ID" value="NZ_BAAAHK010000013.1"/>
</dbReference>
<dbReference type="Pfam" id="PF00196">
    <property type="entry name" value="GerE"/>
    <property type="match status" value="1"/>
</dbReference>
<dbReference type="PRINTS" id="PR00038">
    <property type="entry name" value="HTHLUXR"/>
</dbReference>
<evidence type="ECO:0000313" key="4">
    <source>
        <dbReference type="EMBL" id="GAA0952028.1"/>
    </source>
</evidence>
<dbReference type="InterPro" id="IPR041664">
    <property type="entry name" value="AAA_16"/>
</dbReference>
<dbReference type="InterPro" id="IPR016032">
    <property type="entry name" value="Sig_transdc_resp-reg_C-effctor"/>
</dbReference>
<comment type="caution">
    <text evidence="4">The sequence shown here is derived from an EMBL/GenBank/DDBJ whole genome shotgun (WGS) entry which is preliminary data.</text>
</comment>
<dbReference type="SMART" id="SM00421">
    <property type="entry name" value="HTH_LUXR"/>
    <property type="match status" value="1"/>
</dbReference>
<dbReference type="SUPFAM" id="SSF46894">
    <property type="entry name" value="C-terminal effector domain of the bipartite response regulators"/>
    <property type="match status" value="1"/>
</dbReference>
<feature type="domain" description="HTH luxR-type" evidence="3">
    <location>
        <begin position="906"/>
        <end position="971"/>
    </location>
</feature>
<proteinExistence type="predicted"/>
<keyword evidence="5" id="KW-1185">Reference proteome</keyword>
<protein>
    <submittedName>
        <fullName evidence="4">Helix-turn-helix transcriptional regulator</fullName>
    </submittedName>
</protein>
<dbReference type="PANTHER" id="PTHR16305:SF35">
    <property type="entry name" value="TRANSCRIPTIONAL ACTIVATOR DOMAIN"/>
    <property type="match status" value="1"/>
</dbReference>
<evidence type="ECO:0000256" key="2">
    <source>
        <dbReference type="ARBA" id="ARBA00022840"/>
    </source>
</evidence>